<evidence type="ECO:0000313" key="3">
    <source>
        <dbReference type="EMBL" id="NHZ42743.1"/>
    </source>
</evidence>
<dbReference type="GO" id="GO:0008237">
    <property type="term" value="F:metallopeptidase activity"/>
    <property type="evidence" value="ECO:0007669"/>
    <property type="project" value="UniProtKB-KW"/>
</dbReference>
<gene>
    <name evidence="3" type="ORF">F1609_21575</name>
</gene>
<keyword evidence="3" id="KW-0378">Hydrolase</keyword>
<feature type="domain" description="CAAX prenyl protease 2/Lysostaphin resistance protein A-like" evidence="2">
    <location>
        <begin position="184"/>
        <end position="266"/>
    </location>
</feature>
<sequence>MSFSVVVSFVRARSAEQPDPMVRNKRPNVCGIPNLAATPLPLLQCRIPFTFFGENPMRLDWLFGLCLFLVVPAYHLWSALRQRAAPPGRITRYWSMIGTMAMLLLLLLAHAWQRGQGIEMLGLRFDLPSTQRYQLAAAIVIVALWHLVMHGAMRMLGADAGGAQAFDKIASNQLMPRTGAEARVFVLFVIVIGLGSDLLYRGFLINTLAPMTGAVAAILLASLADAMTYGYDKPRDIPGNFSLALVLGSAFYLSGSLLWIIVLHLGLGLSTARIAWQAMHRDGGPG</sequence>
<evidence type="ECO:0000259" key="2">
    <source>
        <dbReference type="Pfam" id="PF02517"/>
    </source>
</evidence>
<feature type="transmembrane region" description="Helical" evidence="1">
    <location>
        <begin position="209"/>
        <end position="231"/>
    </location>
</feature>
<name>A0ABX0M821_9BURK</name>
<reference evidence="3 4" key="1">
    <citation type="submission" date="2019-09" db="EMBL/GenBank/DDBJ databases">
        <title>Taxonomy of Antarctic Massilia spp.: description of Massilia rubra sp. nov., Massilia aquatica sp. nov., Massilia mucilaginosa sp. nov., Massilia frigida sp. nov. isolated from streams, lakes and regoliths.</title>
        <authorList>
            <person name="Holochova P."/>
            <person name="Sedlacek I."/>
            <person name="Kralova S."/>
            <person name="Maslanova I."/>
            <person name="Busse H.-J."/>
            <person name="Stankova E."/>
            <person name="Vrbovska V."/>
            <person name="Kovarovic V."/>
            <person name="Bartak M."/>
            <person name="Svec P."/>
            <person name="Pantucek R."/>
        </authorList>
    </citation>
    <scope>NUCLEOTIDE SEQUENCE [LARGE SCALE GENOMIC DNA]</scope>
    <source>
        <strain evidence="3 4">CCM 8693</strain>
    </source>
</reference>
<keyword evidence="3" id="KW-0645">Protease</keyword>
<keyword evidence="4" id="KW-1185">Reference proteome</keyword>
<dbReference type="Pfam" id="PF02517">
    <property type="entry name" value="Rce1-like"/>
    <property type="match status" value="1"/>
</dbReference>
<keyword evidence="1" id="KW-1133">Transmembrane helix</keyword>
<feature type="transmembrane region" description="Helical" evidence="1">
    <location>
        <begin position="92"/>
        <end position="112"/>
    </location>
</feature>
<dbReference type="Proteomes" id="UP000819052">
    <property type="component" value="Unassembled WGS sequence"/>
</dbReference>
<feature type="transmembrane region" description="Helical" evidence="1">
    <location>
        <begin position="243"/>
        <end position="267"/>
    </location>
</feature>
<evidence type="ECO:0000256" key="1">
    <source>
        <dbReference type="SAM" id="Phobius"/>
    </source>
</evidence>
<keyword evidence="1" id="KW-0812">Transmembrane</keyword>
<accession>A0ABX0M821</accession>
<feature type="transmembrane region" description="Helical" evidence="1">
    <location>
        <begin position="132"/>
        <end position="148"/>
    </location>
</feature>
<dbReference type="InterPro" id="IPR003675">
    <property type="entry name" value="Rce1/LyrA-like_dom"/>
</dbReference>
<comment type="caution">
    <text evidence="3">The sequence shown here is derived from an EMBL/GenBank/DDBJ whole genome shotgun (WGS) entry which is preliminary data.</text>
</comment>
<feature type="transmembrane region" description="Helical" evidence="1">
    <location>
        <begin position="61"/>
        <end position="80"/>
    </location>
</feature>
<evidence type="ECO:0000313" key="4">
    <source>
        <dbReference type="Proteomes" id="UP000819052"/>
    </source>
</evidence>
<organism evidence="3 4">
    <name type="scientific">Massilia aquatica</name>
    <dbReference type="NCBI Taxonomy" id="2609000"/>
    <lineage>
        <taxon>Bacteria</taxon>
        <taxon>Pseudomonadati</taxon>
        <taxon>Pseudomonadota</taxon>
        <taxon>Betaproteobacteria</taxon>
        <taxon>Burkholderiales</taxon>
        <taxon>Oxalobacteraceae</taxon>
        <taxon>Telluria group</taxon>
        <taxon>Massilia</taxon>
    </lineage>
</organism>
<keyword evidence="1" id="KW-0472">Membrane</keyword>
<proteinExistence type="predicted"/>
<feature type="transmembrane region" description="Helical" evidence="1">
    <location>
        <begin position="184"/>
        <end position="203"/>
    </location>
</feature>
<keyword evidence="3" id="KW-0482">Metalloprotease</keyword>
<protein>
    <submittedName>
        <fullName evidence="3">CPBP family intramembrane metalloprotease</fullName>
    </submittedName>
</protein>
<dbReference type="EMBL" id="VVIW01000014">
    <property type="protein sequence ID" value="NHZ42743.1"/>
    <property type="molecule type" value="Genomic_DNA"/>
</dbReference>